<evidence type="ECO:0000256" key="5">
    <source>
        <dbReference type="SAM" id="MobiDB-lite"/>
    </source>
</evidence>
<accession>A0AAD7UL13</accession>
<gene>
    <name evidence="8" type="ORF">CTAYLR_003574</name>
</gene>
<dbReference type="GO" id="GO:0004725">
    <property type="term" value="F:protein tyrosine phosphatase activity"/>
    <property type="evidence" value="ECO:0007669"/>
    <property type="project" value="UniProtKB-EC"/>
</dbReference>
<feature type="compositionally biased region" description="Acidic residues" evidence="5">
    <location>
        <begin position="136"/>
        <end position="145"/>
    </location>
</feature>
<evidence type="ECO:0000313" key="9">
    <source>
        <dbReference type="Proteomes" id="UP001230188"/>
    </source>
</evidence>
<feature type="domain" description="Tyrosine-protein phosphatase" evidence="6">
    <location>
        <begin position="208"/>
        <end position="401"/>
    </location>
</feature>
<proteinExistence type="inferred from homology"/>
<dbReference type="InterPro" id="IPR020422">
    <property type="entry name" value="TYR_PHOSPHATASE_DUAL_dom"/>
</dbReference>
<dbReference type="PROSITE" id="PS50054">
    <property type="entry name" value="TYR_PHOSPHATASE_DUAL"/>
    <property type="match status" value="1"/>
</dbReference>
<evidence type="ECO:0000256" key="2">
    <source>
        <dbReference type="ARBA" id="ARBA00013064"/>
    </source>
</evidence>
<dbReference type="InterPro" id="IPR016130">
    <property type="entry name" value="Tyr_Pase_AS"/>
</dbReference>
<dbReference type="Gene3D" id="3.90.190.10">
    <property type="entry name" value="Protein tyrosine phosphatase superfamily"/>
    <property type="match status" value="1"/>
</dbReference>
<comment type="similarity">
    <text evidence="1">Belongs to the protein-tyrosine phosphatase family. Non-receptor class dual specificity subfamily.</text>
</comment>
<sequence>MKYNHDKRVLVSLGETSLSIVEQPKDVIQRFLYRRLARSLELSAVRSVSLVGPELLSIRVDDNEVLRLECASPADAQAWLARLRERCRFSAAASPADEDANRGGGAPLVTHDSVATEDENDDSAKSRTSSQGSLSPDDDDDDDEMVPAQLERPTTQLHRRHTDGARLRVVPPIAADGLAHTDDIRATLTTRNNNRRPASLNSCPVELGCTELTSYLLIGGRTIASDRAGLVACGVTHVLNMAAECPNFFEHEKREYGRERVDSGDGAADSSSDDGDVPNDVTSGKTCAGHHHGDSFGLVYMHCCCTDTSTDDITPHLNAITTFVNDARSRGGKVLVHCNSGISRSSAAVLACMLRYGPDGTCIHGQSLLEAYRWLKEKRPIASPHPAYMRQLCEYEVRLRGGTASLNYGTYHNNRYEAPDKLHVSIGDPRGSAHLLGDKARPQDASPVYCQQPRPFGASTRFPNDGSPGRKRHSGGGGAPQRVTFADCGKHRGFRT</sequence>
<feature type="domain" description="Tyrosine specific protein phosphatases" evidence="7">
    <location>
        <begin position="314"/>
        <end position="380"/>
    </location>
</feature>
<keyword evidence="4" id="KW-0904">Protein phosphatase</keyword>
<feature type="region of interest" description="Disordered" evidence="5">
    <location>
        <begin position="256"/>
        <end position="278"/>
    </location>
</feature>
<dbReference type="SMART" id="SM00195">
    <property type="entry name" value="DSPc"/>
    <property type="match status" value="1"/>
</dbReference>
<dbReference type="PANTHER" id="PTHR10159:SF519">
    <property type="entry name" value="DUAL SPECIFICITY PROTEIN PHOSPHATASE MPK3"/>
    <property type="match status" value="1"/>
</dbReference>
<dbReference type="GO" id="GO:0005737">
    <property type="term" value="C:cytoplasm"/>
    <property type="evidence" value="ECO:0007669"/>
    <property type="project" value="TreeGrafter"/>
</dbReference>
<evidence type="ECO:0000256" key="1">
    <source>
        <dbReference type="ARBA" id="ARBA00008601"/>
    </source>
</evidence>
<evidence type="ECO:0000256" key="3">
    <source>
        <dbReference type="ARBA" id="ARBA00022801"/>
    </source>
</evidence>
<evidence type="ECO:0000259" key="7">
    <source>
        <dbReference type="PROSITE" id="PS50056"/>
    </source>
</evidence>
<dbReference type="InterPro" id="IPR000387">
    <property type="entry name" value="Tyr_Pase_dom"/>
</dbReference>
<feature type="region of interest" description="Disordered" evidence="5">
    <location>
        <begin position="438"/>
        <end position="496"/>
    </location>
</feature>
<dbReference type="InterPro" id="IPR000340">
    <property type="entry name" value="Dual-sp_phosphatase_cat-dom"/>
</dbReference>
<dbReference type="CDD" id="cd14498">
    <property type="entry name" value="DSP"/>
    <property type="match status" value="1"/>
</dbReference>
<dbReference type="PROSITE" id="PS50056">
    <property type="entry name" value="TYR_PHOSPHATASE_2"/>
    <property type="match status" value="1"/>
</dbReference>
<protein>
    <recommendedName>
        <fullName evidence="2">protein-tyrosine-phosphatase</fullName>
        <ecNumber evidence="2">3.1.3.48</ecNumber>
    </recommendedName>
</protein>
<dbReference type="AlphaFoldDB" id="A0AAD7UL13"/>
<dbReference type="PANTHER" id="PTHR10159">
    <property type="entry name" value="DUAL SPECIFICITY PROTEIN PHOSPHATASE"/>
    <property type="match status" value="1"/>
</dbReference>
<comment type="caution">
    <text evidence="8">The sequence shown here is derived from an EMBL/GenBank/DDBJ whole genome shotgun (WGS) entry which is preliminary data.</text>
</comment>
<name>A0AAD7UL13_9STRA</name>
<dbReference type="InterPro" id="IPR029021">
    <property type="entry name" value="Prot-tyrosine_phosphatase-like"/>
</dbReference>
<evidence type="ECO:0000313" key="8">
    <source>
        <dbReference type="EMBL" id="KAJ8611185.1"/>
    </source>
</evidence>
<evidence type="ECO:0000259" key="6">
    <source>
        <dbReference type="PROSITE" id="PS50054"/>
    </source>
</evidence>
<reference evidence="8" key="1">
    <citation type="submission" date="2023-01" db="EMBL/GenBank/DDBJ databases">
        <title>Metagenome sequencing of chrysophaentin producing Chrysophaeum taylorii.</title>
        <authorList>
            <person name="Davison J."/>
            <person name="Bewley C."/>
        </authorList>
    </citation>
    <scope>NUCLEOTIDE SEQUENCE</scope>
    <source>
        <strain evidence="8">NIES-1699</strain>
    </source>
</reference>
<keyword evidence="3" id="KW-0378">Hydrolase</keyword>
<dbReference type="PROSITE" id="PS00383">
    <property type="entry name" value="TYR_PHOSPHATASE_1"/>
    <property type="match status" value="1"/>
</dbReference>
<dbReference type="EMBL" id="JAQMWT010000081">
    <property type="protein sequence ID" value="KAJ8611185.1"/>
    <property type="molecule type" value="Genomic_DNA"/>
</dbReference>
<dbReference type="GO" id="GO:0043409">
    <property type="term" value="P:negative regulation of MAPK cascade"/>
    <property type="evidence" value="ECO:0007669"/>
    <property type="project" value="TreeGrafter"/>
</dbReference>
<feature type="region of interest" description="Disordered" evidence="5">
    <location>
        <begin position="93"/>
        <end position="145"/>
    </location>
</feature>
<dbReference type="Proteomes" id="UP001230188">
    <property type="component" value="Unassembled WGS sequence"/>
</dbReference>
<dbReference type="EC" id="3.1.3.48" evidence="2"/>
<organism evidence="8 9">
    <name type="scientific">Chrysophaeum taylorii</name>
    <dbReference type="NCBI Taxonomy" id="2483200"/>
    <lineage>
        <taxon>Eukaryota</taxon>
        <taxon>Sar</taxon>
        <taxon>Stramenopiles</taxon>
        <taxon>Ochrophyta</taxon>
        <taxon>Pelagophyceae</taxon>
        <taxon>Pelagomonadales</taxon>
        <taxon>Pelagomonadaceae</taxon>
        <taxon>Chrysophaeum</taxon>
    </lineage>
</organism>
<dbReference type="Pfam" id="PF00782">
    <property type="entry name" value="DSPc"/>
    <property type="match status" value="1"/>
</dbReference>
<dbReference type="SUPFAM" id="SSF52799">
    <property type="entry name" value="(Phosphotyrosine protein) phosphatases II"/>
    <property type="match status" value="1"/>
</dbReference>
<evidence type="ECO:0000256" key="4">
    <source>
        <dbReference type="ARBA" id="ARBA00022912"/>
    </source>
</evidence>
<keyword evidence="9" id="KW-1185">Reference proteome</keyword>